<dbReference type="InParanoid" id="Q22NZ9"/>
<dbReference type="PANTHER" id="PTHR31956:SF1">
    <property type="entry name" value="NON-SPECIFIC PHOSPHOLIPASE C1"/>
    <property type="match status" value="1"/>
</dbReference>
<dbReference type="KEGG" id="tet:TTHERM_00417940"/>
<dbReference type="HOGENOM" id="CLU_029943_1_0_1"/>
<dbReference type="InterPro" id="IPR007312">
    <property type="entry name" value="Phosphoesterase"/>
</dbReference>
<evidence type="ECO:0000256" key="1">
    <source>
        <dbReference type="ARBA" id="ARBA00022801"/>
    </source>
</evidence>
<dbReference type="EMBL" id="GG662856">
    <property type="protein sequence ID" value="EAR87012.1"/>
    <property type="molecule type" value="Genomic_DNA"/>
</dbReference>
<dbReference type="OrthoDB" id="5135119at2759"/>
<evidence type="ECO:0000313" key="4">
    <source>
        <dbReference type="Proteomes" id="UP000009168"/>
    </source>
</evidence>
<gene>
    <name evidence="3" type="ORF">TTHERM_00417940</name>
</gene>
<accession>Q22NZ9</accession>
<dbReference type="GO" id="GO:0009395">
    <property type="term" value="P:phospholipid catabolic process"/>
    <property type="evidence" value="ECO:0007669"/>
    <property type="project" value="TreeGrafter"/>
</dbReference>
<sequence length="499" mass="57130">MKKFSPLVFLILVVQLTAKKLPIKHIVVLMMENRSFDHLLGWMTLGGQYGNKNVNGLTGNECNFSLNGTKICVQPNAQDCSAYDPGHEPQTTTERIFNCVYKPQDSNSEDPCVNHSSLKQQPNMLGFVAAAEREGDDGLTEMTSFLPQDIPILSTLANEFALFDHYFSSYPGCTNPNRMFVHMGTCDGCVDNEQERGQIKNTTLQEVLEKNGLSWKYYYEDDPVEWFLWIEYFNQNFNNTAKVAQMEQFYTDAQNGNLANYTFINPTETVRPNMNNTRSFGLPNDQHPDHSVKEGERLMKNVYEALRNGPKWNETLFIITYDEHGGFYDHVPPPQEGVPNPDGKVNAEGFNFDRLGIRVPTIVISPWIEKGLLIKEPQQQQKPFNTSQFEHSSIISTVMKIFNLEYNFSKRTEWAATFDDIINRTSPRTDCPTQLAYIPPPTKPEVAQIYSRNIKPTVVSKVKRMCKEYRSNDPHCGKNIKTFRDYASFLEIEMKHLSS</sequence>
<dbReference type="AlphaFoldDB" id="Q22NZ9"/>
<dbReference type="Gene3D" id="3.40.720.10">
    <property type="entry name" value="Alkaline Phosphatase, subunit A"/>
    <property type="match status" value="1"/>
</dbReference>
<dbReference type="GeneID" id="7834947"/>
<dbReference type="OMA" id="INPECCT"/>
<keyword evidence="4" id="KW-1185">Reference proteome</keyword>
<organism evidence="3 4">
    <name type="scientific">Tetrahymena thermophila (strain SB210)</name>
    <dbReference type="NCBI Taxonomy" id="312017"/>
    <lineage>
        <taxon>Eukaryota</taxon>
        <taxon>Sar</taxon>
        <taxon>Alveolata</taxon>
        <taxon>Ciliophora</taxon>
        <taxon>Intramacronucleata</taxon>
        <taxon>Oligohymenophorea</taxon>
        <taxon>Hymenostomatida</taxon>
        <taxon>Tetrahymenina</taxon>
        <taxon>Tetrahymenidae</taxon>
        <taxon>Tetrahymena</taxon>
    </lineage>
</organism>
<dbReference type="Pfam" id="PF04185">
    <property type="entry name" value="Phosphoesterase"/>
    <property type="match status" value="1"/>
</dbReference>
<evidence type="ECO:0000256" key="2">
    <source>
        <dbReference type="SAM" id="SignalP"/>
    </source>
</evidence>
<dbReference type="RefSeq" id="XP_001007257.1">
    <property type="nucleotide sequence ID" value="XM_001007257.1"/>
</dbReference>
<dbReference type="InterPro" id="IPR017850">
    <property type="entry name" value="Alkaline_phosphatase_core_sf"/>
</dbReference>
<reference evidence="4" key="1">
    <citation type="journal article" date="2006" name="PLoS Biol.">
        <title>Macronuclear genome sequence of the ciliate Tetrahymena thermophila, a model eukaryote.</title>
        <authorList>
            <person name="Eisen J.A."/>
            <person name="Coyne R.S."/>
            <person name="Wu M."/>
            <person name="Wu D."/>
            <person name="Thiagarajan M."/>
            <person name="Wortman J.R."/>
            <person name="Badger J.H."/>
            <person name="Ren Q."/>
            <person name="Amedeo P."/>
            <person name="Jones K.M."/>
            <person name="Tallon L.J."/>
            <person name="Delcher A.L."/>
            <person name="Salzberg S.L."/>
            <person name="Silva J.C."/>
            <person name="Haas B.J."/>
            <person name="Majoros W.H."/>
            <person name="Farzad M."/>
            <person name="Carlton J.M."/>
            <person name="Smith R.K. Jr."/>
            <person name="Garg J."/>
            <person name="Pearlman R.E."/>
            <person name="Karrer K.M."/>
            <person name="Sun L."/>
            <person name="Manning G."/>
            <person name="Elde N.C."/>
            <person name="Turkewitz A.P."/>
            <person name="Asai D.J."/>
            <person name="Wilkes D.E."/>
            <person name="Wang Y."/>
            <person name="Cai H."/>
            <person name="Collins K."/>
            <person name="Stewart B.A."/>
            <person name="Lee S.R."/>
            <person name="Wilamowska K."/>
            <person name="Weinberg Z."/>
            <person name="Ruzzo W.L."/>
            <person name="Wloga D."/>
            <person name="Gaertig J."/>
            <person name="Frankel J."/>
            <person name="Tsao C.-C."/>
            <person name="Gorovsky M.A."/>
            <person name="Keeling P.J."/>
            <person name="Waller R.F."/>
            <person name="Patron N.J."/>
            <person name="Cherry J.M."/>
            <person name="Stover N.A."/>
            <person name="Krieger C.J."/>
            <person name="del Toro C."/>
            <person name="Ryder H.F."/>
            <person name="Williamson S.C."/>
            <person name="Barbeau R.A."/>
            <person name="Hamilton E.P."/>
            <person name="Orias E."/>
        </authorList>
    </citation>
    <scope>NUCLEOTIDE SEQUENCE [LARGE SCALE GENOMIC DNA]</scope>
    <source>
        <strain evidence="4">SB210</strain>
    </source>
</reference>
<dbReference type="eggNOG" id="ENOG502QPJ0">
    <property type="taxonomic scope" value="Eukaryota"/>
</dbReference>
<evidence type="ECO:0000313" key="3">
    <source>
        <dbReference type="EMBL" id="EAR87012.1"/>
    </source>
</evidence>
<feature type="chain" id="PRO_5004201175" evidence="2">
    <location>
        <begin position="19"/>
        <end position="499"/>
    </location>
</feature>
<name>Q22NZ9_TETTS</name>
<dbReference type="GO" id="GO:0042578">
    <property type="term" value="F:phosphoric ester hydrolase activity"/>
    <property type="evidence" value="ECO:0007669"/>
    <property type="project" value="UniProtKB-ARBA"/>
</dbReference>
<proteinExistence type="predicted"/>
<dbReference type="PANTHER" id="PTHR31956">
    <property type="entry name" value="NON-SPECIFIC PHOSPHOLIPASE C4-RELATED"/>
    <property type="match status" value="1"/>
</dbReference>
<keyword evidence="2" id="KW-0732">Signal</keyword>
<dbReference type="STRING" id="312017.Q22NZ9"/>
<keyword evidence="1" id="KW-0378">Hydrolase</keyword>
<protein>
    <submittedName>
        <fullName evidence="3">Phosphoesterase family protein</fullName>
    </submittedName>
</protein>
<dbReference type="SUPFAM" id="SSF53649">
    <property type="entry name" value="Alkaline phosphatase-like"/>
    <property type="match status" value="1"/>
</dbReference>
<feature type="signal peptide" evidence="2">
    <location>
        <begin position="1"/>
        <end position="18"/>
    </location>
</feature>
<dbReference type="Proteomes" id="UP000009168">
    <property type="component" value="Unassembled WGS sequence"/>
</dbReference>